<evidence type="ECO:0000313" key="2">
    <source>
        <dbReference type="Proteomes" id="UP000018949"/>
    </source>
</evidence>
<gene>
    <name evidence="1" type="ORF">JCM21738_4510</name>
</gene>
<keyword evidence="2" id="KW-1185">Reference proteome</keyword>
<dbReference type="EMBL" id="BAUW01000081">
    <property type="protein sequence ID" value="GAE47520.1"/>
    <property type="molecule type" value="Genomic_DNA"/>
</dbReference>
<dbReference type="AlphaFoldDB" id="W4RSX9"/>
<organism evidence="1 2">
    <name type="scientific">Mesobacillus boroniphilus JCM 21738</name>
    <dbReference type="NCBI Taxonomy" id="1294265"/>
    <lineage>
        <taxon>Bacteria</taxon>
        <taxon>Bacillati</taxon>
        <taxon>Bacillota</taxon>
        <taxon>Bacilli</taxon>
        <taxon>Bacillales</taxon>
        <taxon>Bacillaceae</taxon>
        <taxon>Mesobacillus</taxon>
    </lineage>
</organism>
<proteinExistence type="predicted"/>
<evidence type="ECO:0000313" key="1">
    <source>
        <dbReference type="EMBL" id="GAE47520.1"/>
    </source>
</evidence>
<dbReference type="RefSeq" id="WP_035209759.1">
    <property type="nucleotide sequence ID" value="NZ_BAUW01000081.1"/>
</dbReference>
<name>W4RSX9_9BACI</name>
<dbReference type="Proteomes" id="UP000018949">
    <property type="component" value="Unassembled WGS sequence"/>
</dbReference>
<accession>W4RSX9</accession>
<reference evidence="1 2" key="1">
    <citation type="submission" date="2013-12" db="EMBL/GenBank/DDBJ databases">
        <title>NBRP : Genome information of microbial organism related human and environment.</title>
        <authorList>
            <person name="Hattori M."/>
            <person name="Oshima K."/>
            <person name="Inaba H."/>
            <person name="Suda W."/>
            <person name="Sakamoto M."/>
            <person name="Iino T."/>
            <person name="Kitahara M."/>
            <person name="Oshida Y."/>
            <person name="Iida T."/>
            <person name="Kudo T."/>
            <person name="Itoh T."/>
            <person name="Ahmed I."/>
            <person name="Ohkuma M."/>
        </authorList>
    </citation>
    <scope>NUCLEOTIDE SEQUENCE [LARGE SCALE GENOMIC DNA]</scope>
    <source>
        <strain evidence="1 2">JCM 21738</strain>
    </source>
</reference>
<sequence>MDKDFSKVEAELIALGFQYLTGEKMIGRVPSQGSINGIYIWVEINLEDFPVKQPVITLKKINEKETLYKDIPKNWRHIDEFLWGEDPKRSSFHVCCLHNWRAKKEYDGRFIYERIESWLASNTTGTWSIEEDLATWRILPQFSLSQIYLTTDFLKTISGLKINTLYQYPFLHSRYLMVNGGEARKENGTNYTTDEINFRKLYYYLPEGEDVKFKKVKLLHPNKEWMKSTFFILKLASNIKFKTLYQLIEHIRCNYKKSDFPKGTKNVPMVVYYKGDKGEKRQLPLYLI</sequence>
<comment type="caution">
    <text evidence="1">The sequence shown here is derived from an EMBL/GenBank/DDBJ whole genome shotgun (WGS) entry which is preliminary data.</text>
</comment>
<protein>
    <submittedName>
        <fullName evidence="1">Uncharacterized protein</fullName>
    </submittedName>
</protein>